<dbReference type="PANTHER" id="PTHR32176">
    <property type="entry name" value="XYLOSE ISOMERASE"/>
    <property type="match status" value="1"/>
</dbReference>
<dbReference type="EC" id="3.1.1.-" evidence="4"/>
<evidence type="ECO:0000313" key="6">
    <source>
        <dbReference type="EMBL" id="CAK9871260.1"/>
    </source>
</evidence>
<evidence type="ECO:0000256" key="3">
    <source>
        <dbReference type="PROSITE-ProRule" id="PRU01161"/>
    </source>
</evidence>
<dbReference type="Pfam" id="PF01734">
    <property type="entry name" value="Patatin"/>
    <property type="match status" value="1"/>
</dbReference>
<evidence type="ECO:0000313" key="7">
    <source>
        <dbReference type="Proteomes" id="UP001497522"/>
    </source>
</evidence>
<comment type="similarity">
    <text evidence="1 4">Belongs to the patatin family.</text>
</comment>
<dbReference type="Proteomes" id="UP001497522">
    <property type="component" value="Chromosome 2"/>
</dbReference>
<evidence type="ECO:0000256" key="1">
    <source>
        <dbReference type="ARBA" id="ARBA00010240"/>
    </source>
</evidence>
<accession>A0ABP1B7U7</accession>
<sequence length="406" mass="43698">MAEKVEAAQPKGSTGNRLTILSIDGGGVRGIIPAVLLTELEQKLQELDGPDSRLADYFDLVAGTSTGSLLASMITIPDPKDPTRPRFSAADATETYINTASTIFPPVTGPFGQLWKTILSLFGPKYSAKGLESVLETQLGDDPLSIPLTSVIIPSFDINTQQPVFFSSWQAKRNPLENPPLKLVCQASTAAPTYLPAVQFSIPDHPAPHTRHFNMVDGGLAANNPTYVGITQAVKEVNSGGPCAERVTYKNFSDLLVLSLGTGSNPTGYSAKDAAKWGALKWVLNNGSSPLINSTFYASADMVDYNLSIMFGAHESGLNYLRIQTDALSGTVAELDNATPQNLKALKKLGDSLLNDPVSERNFLTGKNTPIPNAGTNRDALHRFARWLSEERKARKANPPPTENKF</sequence>
<evidence type="ECO:0000259" key="5">
    <source>
        <dbReference type="PROSITE" id="PS51635"/>
    </source>
</evidence>
<dbReference type="InterPro" id="IPR002641">
    <property type="entry name" value="PNPLA_dom"/>
</dbReference>
<dbReference type="SUPFAM" id="SSF52151">
    <property type="entry name" value="FabD/lysophospholipase-like"/>
    <property type="match status" value="1"/>
</dbReference>
<feature type="short sequence motif" description="GXGXXG" evidence="3">
    <location>
        <begin position="25"/>
        <end position="30"/>
    </location>
</feature>
<feature type="short sequence motif" description="DGA/G" evidence="3">
    <location>
        <begin position="217"/>
        <end position="219"/>
    </location>
</feature>
<dbReference type="EMBL" id="OZ023703">
    <property type="protein sequence ID" value="CAK9871260.1"/>
    <property type="molecule type" value="Genomic_DNA"/>
</dbReference>
<keyword evidence="2 3" id="KW-0443">Lipid metabolism</keyword>
<feature type="domain" description="PNPLA" evidence="5">
    <location>
        <begin position="21"/>
        <end position="230"/>
    </location>
</feature>
<keyword evidence="7" id="KW-1185">Reference proteome</keyword>
<comment type="domain">
    <text evidence="4">The nitrogen atoms of the two glycine residues in the GGXR motif define the oxyanion hole, and stabilize the oxyanion that forms during the nucleophilic attack by the catalytic serine during substrate cleavage.</text>
</comment>
<feature type="active site" description="Nucleophile" evidence="3">
    <location>
        <position position="65"/>
    </location>
</feature>
<reference evidence="6 7" key="1">
    <citation type="submission" date="2024-03" db="EMBL/GenBank/DDBJ databases">
        <authorList>
            <consortium name="ELIXIR-Norway"/>
            <consortium name="Elixir Norway"/>
        </authorList>
    </citation>
    <scope>NUCLEOTIDE SEQUENCE [LARGE SCALE GENOMIC DNA]</scope>
</reference>
<feature type="active site" description="Proton acceptor" evidence="3">
    <location>
        <position position="217"/>
    </location>
</feature>
<dbReference type="InterPro" id="IPR016035">
    <property type="entry name" value="Acyl_Trfase/lysoPLipase"/>
</dbReference>
<gene>
    <name evidence="6" type="ORF">CSSPJE1EN2_LOCUS13928</name>
</gene>
<feature type="short sequence motif" description="GXSXG" evidence="3">
    <location>
        <begin position="63"/>
        <end position="67"/>
    </location>
</feature>
<protein>
    <recommendedName>
        <fullName evidence="4">Patatin</fullName>
        <ecNumber evidence="4">3.1.1.-</ecNumber>
    </recommendedName>
</protein>
<proteinExistence type="inferred from homology"/>
<dbReference type="Gene3D" id="3.40.1090.10">
    <property type="entry name" value="Cytosolic phospholipase A2 catalytic domain"/>
    <property type="match status" value="1"/>
</dbReference>
<evidence type="ECO:0000256" key="2">
    <source>
        <dbReference type="ARBA" id="ARBA00023098"/>
    </source>
</evidence>
<dbReference type="PROSITE" id="PS51635">
    <property type="entry name" value="PNPLA"/>
    <property type="match status" value="1"/>
</dbReference>
<evidence type="ECO:0000256" key="4">
    <source>
        <dbReference type="RuleBase" id="RU361262"/>
    </source>
</evidence>
<keyword evidence="3 4" id="KW-0442">Lipid degradation</keyword>
<organism evidence="6 7">
    <name type="scientific">Sphagnum jensenii</name>
    <dbReference type="NCBI Taxonomy" id="128206"/>
    <lineage>
        <taxon>Eukaryota</taxon>
        <taxon>Viridiplantae</taxon>
        <taxon>Streptophyta</taxon>
        <taxon>Embryophyta</taxon>
        <taxon>Bryophyta</taxon>
        <taxon>Sphagnophytina</taxon>
        <taxon>Sphagnopsida</taxon>
        <taxon>Sphagnales</taxon>
        <taxon>Sphagnaceae</taxon>
        <taxon>Sphagnum</taxon>
    </lineage>
</organism>
<comment type="function">
    <text evidence="4">Lipolytic acyl hydrolase (LAH).</text>
</comment>
<dbReference type="PANTHER" id="PTHR32176:SF92">
    <property type="entry name" value="XYLOSE ISOMERASE"/>
    <property type="match status" value="1"/>
</dbReference>
<keyword evidence="3 4" id="KW-0378">Hydrolase</keyword>
<name>A0ABP1B7U7_9BRYO</name>